<proteinExistence type="predicted"/>
<accession>A0A5J9V0N7</accession>
<dbReference type="Gene3D" id="1.10.1200.270">
    <property type="entry name" value="Methyltransferase, alpha-helical capping domain"/>
    <property type="match status" value="1"/>
</dbReference>
<dbReference type="Gramene" id="TVU29679">
    <property type="protein sequence ID" value="TVU29679"/>
    <property type="gene ID" value="EJB05_21256"/>
</dbReference>
<keyword evidence="3" id="KW-1185">Reference proteome</keyword>
<name>A0A5J9V0N7_9POAL</name>
<dbReference type="EMBL" id="RWGY01000011">
    <property type="protein sequence ID" value="TVU29679.1"/>
    <property type="molecule type" value="Genomic_DNA"/>
</dbReference>
<organism evidence="2 3">
    <name type="scientific">Eragrostis curvula</name>
    <name type="common">weeping love grass</name>
    <dbReference type="NCBI Taxonomy" id="38414"/>
    <lineage>
        <taxon>Eukaryota</taxon>
        <taxon>Viridiplantae</taxon>
        <taxon>Streptophyta</taxon>
        <taxon>Embryophyta</taxon>
        <taxon>Tracheophyta</taxon>
        <taxon>Spermatophyta</taxon>
        <taxon>Magnoliopsida</taxon>
        <taxon>Liliopsida</taxon>
        <taxon>Poales</taxon>
        <taxon>Poaceae</taxon>
        <taxon>PACMAD clade</taxon>
        <taxon>Chloridoideae</taxon>
        <taxon>Eragrostideae</taxon>
        <taxon>Eragrostidinae</taxon>
        <taxon>Eragrostis</taxon>
    </lineage>
</organism>
<protein>
    <submittedName>
        <fullName evidence="2">Uncharacterized protein</fullName>
    </submittedName>
</protein>
<sequence length="205" mass="23272">MVGMESFEVPACNPVAFAGVIRAVYEPMLERHFGAGIDMEQFVRVAEEHLDRLRKEGSYKGLSTSCDYKEEQHEGEGYLTPFPSLHQKQKPSAGGGRREEIMKQGFYLYTEYMKATKLLLGVASVSRESQRFGAQQGAVGSSKEGDEERRKAEKLKNRRSTTSHQKQMVEELNSGEHITGNNMERHAQQRIKDNMDEDAEAFFLM</sequence>
<evidence type="ECO:0000313" key="3">
    <source>
        <dbReference type="Proteomes" id="UP000324897"/>
    </source>
</evidence>
<feature type="region of interest" description="Disordered" evidence="1">
    <location>
        <begin position="130"/>
        <end position="167"/>
    </location>
</feature>
<dbReference type="Proteomes" id="UP000324897">
    <property type="component" value="Chromosome 1"/>
</dbReference>
<evidence type="ECO:0000256" key="1">
    <source>
        <dbReference type="SAM" id="MobiDB-lite"/>
    </source>
</evidence>
<evidence type="ECO:0000313" key="2">
    <source>
        <dbReference type="EMBL" id="TVU29679.1"/>
    </source>
</evidence>
<gene>
    <name evidence="2" type="ORF">EJB05_21256</name>
</gene>
<comment type="caution">
    <text evidence="2">The sequence shown here is derived from an EMBL/GenBank/DDBJ whole genome shotgun (WGS) entry which is preliminary data.</text>
</comment>
<feature type="compositionally biased region" description="Basic and acidic residues" evidence="1">
    <location>
        <begin position="143"/>
        <end position="155"/>
    </location>
</feature>
<feature type="non-terminal residue" evidence="2">
    <location>
        <position position="1"/>
    </location>
</feature>
<dbReference type="AlphaFoldDB" id="A0A5J9V0N7"/>
<feature type="region of interest" description="Disordered" evidence="1">
    <location>
        <begin position="76"/>
        <end position="97"/>
    </location>
</feature>
<reference evidence="2 3" key="1">
    <citation type="journal article" date="2019" name="Sci. Rep.">
        <title>A high-quality genome of Eragrostis curvula grass provides insights into Poaceae evolution and supports new strategies to enhance forage quality.</title>
        <authorList>
            <person name="Carballo J."/>
            <person name="Santos B.A.C.M."/>
            <person name="Zappacosta D."/>
            <person name="Garbus I."/>
            <person name="Selva J.P."/>
            <person name="Gallo C.A."/>
            <person name="Diaz A."/>
            <person name="Albertini E."/>
            <person name="Caccamo M."/>
            <person name="Echenique V."/>
        </authorList>
    </citation>
    <scope>NUCLEOTIDE SEQUENCE [LARGE SCALE GENOMIC DNA]</scope>
    <source>
        <strain evidence="3">cv. Victoria</strain>
        <tissue evidence="2">Leaf</tissue>
    </source>
</reference>
<dbReference type="InterPro" id="IPR042086">
    <property type="entry name" value="MeTrfase_capping"/>
</dbReference>